<dbReference type="Pfam" id="PF01614">
    <property type="entry name" value="IclR_C"/>
    <property type="match status" value="2"/>
</dbReference>
<dbReference type="SMART" id="SM00346">
    <property type="entry name" value="HTH_ICLR"/>
    <property type="match status" value="1"/>
</dbReference>
<dbReference type="Gene3D" id="3.30.450.40">
    <property type="match status" value="2"/>
</dbReference>
<evidence type="ECO:0000313" key="7">
    <source>
        <dbReference type="Proteomes" id="UP000494108"/>
    </source>
</evidence>
<evidence type="ECO:0000313" key="6">
    <source>
        <dbReference type="EMBL" id="CAB3654173.1"/>
    </source>
</evidence>
<dbReference type="PANTHER" id="PTHR30136">
    <property type="entry name" value="HELIX-TURN-HELIX TRANSCRIPTIONAL REGULATOR, ICLR FAMILY"/>
    <property type="match status" value="1"/>
</dbReference>
<dbReference type="PANTHER" id="PTHR30136:SF39">
    <property type="entry name" value="TRANSCRIPTIONAL REGULATORY PROTEIN"/>
    <property type="match status" value="1"/>
</dbReference>
<dbReference type="Pfam" id="PF09339">
    <property type="entry name" value="HTH_IclR"/>
    <property type="match status" value="1"/>
</dbReference>
<dbReference type="GO" id="GO:0003700">
    <property type="term" value="F:DNA-binding transcription factor activity"/>
    <property type="evidence" value="ECO:0007669"/>
    <property type="project" value="TreeGrafter"/>
</dbReference>
<feature type="domain" description="IclR-ED" evidence="5">
    <location>
        <begin position="76"/>
        <end position="239"/>
    </location>
</feature>
<dbReference type="Proteomes" id="UP000494108">
    <property type="component" value="Unassembled WGS sequence"/>
</dbReference>
<reference evidence="6 7" key="1">
    <citation type="submission" date="2020-04" db="EMBL/GenBank/DDBJ databases">
        <authorList>
            <person name="De Canck E."/>
        </authorList>
    </citation>
    <scope>NUCLEOTIDE SEQUENCE [LARGE SCALE GENOMIC DNA]</scope>
    <source>
        <strain evidence="6 7">LMG 3431</strain>
    </source>
</reference>
<keyword evidence="3" id="KW-0804">Transcription</keyword>
<dbReference type="InterPro" id="IPR005471">
    <property type="entry name" value="Tscrpt_reg_IclR_N"/>
</dbReference>
<name>A0A6S6Z0L8_9BURK</name>
<dbReference type="SUPFAM" id="SSF46785">
    <property type="entry name" value="Winged helix' DNA-binding domain"/>
    <property type="match status" value="1"/>
</dbReference>
<evidence type="ECO:0000256" key="1">
    <source>
        <dbReference type="ARBA" id="ARBA00023015"/>
    </source>
</evidence>
<dbReference type="GO" id="GO:0045892">
    <property type="term" value="P:negative regulation of DNA-templated transcription"/>
    <property type="evidence" value="ECO:0007669"/>
    <property type="project" value="TreeGrafter"/>
</dbReference>
<dbReference type="AlphaFoldDB" id="A0A6S6Z0L8"/>
<sequence>METVSSENSPKPPIGVLERGISVLECFGEGNLRLSLRDLAERTGLDKATLLRLLGVFIKARMVHRYDSSTYALGPALLHMGMLYRDTFDLGSRLQPVLRSIMEQTGETVALYVRSGEDRICLYRENTSKEVRHHVEVGTRISLKDGGSSAHVLQAFTGGVTPLEREIQEKGYAMTRSERVAEMASVAVPVFDGDEAFVGALVVLGLASRHNEAAQRKAVDIARHELAQQGFRTSPPAAWRPRACS</sequence>
<evidence type="ECO:0000259" key="4">
    <source>
        <dbReference type="PROSITE" id="PS51077"/>
    </source>
</evidence>
<dbReference type="PROSITE" id="PS51078">
    <property type="entry name" value="ICLR_ED"/>
    <property type="match status" value="1"/>
</dbReference>
<protein>
    <recommendedName>
        <fullName evidence="8">IclR family transcriptional regulator</fullName>
    </recommendedName>
</protein>
<dbReference type="EMBL" id="CADIJX010000003">
    <property type="protein sequence ID" value="CAB3654173.1"/>
    <property type="molecule type" value="Genomic_DNA"/>
</dbReference>
<feature type="domain" description="HTH iclR-type" evidence="4">
    <location>
        <begin position="14"/>
        <end position="75"/>
    </location>
</feature>
<dbReference type="InterPro" id="IPR014757">
    <property type="entry name" value="Tscrpt_reg_IclR_C"/>
</dbReference>
<dbReference type="Gene3D" id="1.10.10.10">
    <property type="entry name" value="Winged helix-like DNA-binding domain superfamily/Winged helix DNA-binding domain"/>
    <property type="match status" value="1"/>
</dbReference>
<dbReference type="GO" id="GO:0003677">
    <property type="term" value="F:DNA binding"/>
    <property type="evidence" value="ECO:0007669"/>
    <property type="project" value="UniProtKB-KW"/>
</dbReference>
<keyword evidence="2" id="KW-0238">DNA-binding</keyword>
<dbReference type="InterPro" id="IPR029016">
    <property type="entry name" value="GAF-like_dom_sf"/>
</dbReference>
<proteinExistence type="predicted"/>
<dbReference type="InterPro" id="IPR050707">
    <property type="entry name" value="HTH_MetabolicPath_Reg"/>
</dbReference>
<organism evidence="6 7">
    <name type="scientific">Achromobacter pestifer</name>
    <dbReference type="NCBI Taxonomy" id="1353889"/>
    <lineage>
        <taxon>Bacteria</taxon>
        <taxon>Pseudomonadati</taxon>
        <taxon>Pseudomonadota</taxon>
        <taxon>Betaproteobacteria</taxon>
        <taxon>Burkholderiales</taxon>
        <taxon>Alcaligenaceae</taxon>
        <taxon>Achromobacter</taxon>
    </lineage>
</organism>
<keyword evidence="7" id="KW-1185">Reference proteome</keyword>
<evidence type="ECO:0000256" key="2">
    <source>
        <dbReference type="ARBA" id="ARBA00023125"/>
    </source>
</evidence>
<dbReference type="InterPro" id="IPR036390">
    <property type="entry name" value="WH_DNA-bd_sf"/>
</dbReference>
<dbReference type="InterPro" id="IPR036388">
    <property type="entry name" value="WH-like_DNA-bd_sf"/>
</dbReference>
<gene>
    <name evidence="6" type="ORF">LMG3431_03011</name>
</gene>
<accession>A0A6S6Z0L8</accession>
<dbReference type="PROSITE" id="PS51077">
    <property type="entry name" value="HTH_ICLR"/>
    <property type="match status" value="1"/>
</dbReference>
<evidence type="ECO:0008006" key="8">
    <source>
        <dbReference type="Google" id="ProtNLM"/>
    </source>
</evidence>
<keyword evidence="1" id="KW-0805">Transcription regulation</keyword>
<evidence type="ECO:0000256" key="3">
    <source>
        <dbReference type="ARBA" id="ARBA00023163"/>
    </source>
</evidence>
<dbReference type="SUPFAM" id="SSF55781">
    <property type="entry name" value="GAF domain-like"/>
    <property type="match status" value="1"/>
</dbReference>
<evidence type="ECO:0000259" key="5">
    <source>
        <dbReference type="PROSITE" id="PS51078"/>
    </source>
</evidence>